<dbReference type="RefSeq" id="WP_205624731.1">
    <property type="nucleotide sequence ID" value="NZ_CP012332.1"/>
</dbReference>
<dbReference type="PATRIC" id="fig|1391653.3.peg.3160"/>
<organism evidence="2 3">
    <name type="scientific">Vulgatibacter incomptus</name>
    <dbReference type="NCBI Taxonomy" id="1391653"/>
    <lineage>
        <taxon>Bacteria</taxon>
        <taxon>Pseudomonadati</taxon>
        <taxon>Myxococcota</taxon>
        <taxon>Myxococcia</taxon>
        <taxon>Myxococcales</taxon>
        <taxon>Cystobacterineae</taxon>
        <taxon>Vulgatibacteraceae</taxon>
        <taxon>Vulgatibacter</taxon>
    </lineage>
</organism>
<name>A0A0K1PHQ5_9BACT</name>
<accession>A0A0K1PHQ5</accession>
<dbReference type="Proteomes" id="UP000055590">
    <property type="component" value="Chromosome"/>
</dbReference>
<sequence length="225" mass="25463">MSKKTFIETQFPIARLSAESYRERKAVSGQTLTGIGKWWGRKPLVLVRASILGMLIPASHDPKRDAEIFLKLMTMDDGGLWLRRKATLPDRELLAAAPAYRQEWKDTDDRESLRDLIWESLPPEERERLNEKRRFSLSRDSFEALSYSDKLKVCLRPEHIRGPDLEAWSEINAHLGTSAGSLEELVAELGRKRFGRLPQVGDSFCGGGVFLSKLQGSAARPTRAI</sequence>
<gene>
    <name evidence="2" type="ORF">AKJ08_3031</name>
</gene>
<dbReference type="InterPro" id="IPR009537">
    <property type="entry name" value="DUF1156"/>
</dbReference>
<keyword evidence="3" id="KW-1185">Reference proteome</keyword>
<reference evidence="2 3" key="1">
    <citation type="submission" date="2015-08" db="EMBL/GenBank/DDBJ databases">
        <authorList>
            <person name="Babu N.S."/>
            <person name="Beckwith C.J."/>
            <person name="Beseler K.G."/>
            <person name="Brison A."/>
            <person name="Carone J.V."/>
            <person name="Caskin T.P."/>
            <person name="Diamond M."/>
            <person name="Durham M.E."/>
            <person name="Foxe J.M."/>
            <person name="Go M."/>
            <person name="Henderson B.A."/>
            <person name="Jones I.B."/>
            <person name="McGettigan J.A."/>
            <person name="Micheletti S.J."/>
            <person name="Nasrallah M.E."/>
            <person name="Ortiz D."/>
            <person name="Piller C.R."/>
            <person name="Privatt S.R."/>
            <person name="Schneider S.L."/>
            <person name="Sharp S."/>
            <person name="Smith T.C."/>
            <person name="Stanton J.D."/>
            <person name="Ullery H.E."/>
            <person name="Wilson R.J."/>
            <person name="Serrano M.G."/>
            <person name="Buck G."/>
            <person name="Lee V."/>
            <person name="Wang Y."/>
            <person name="Carvalho R."/>
            <person name="Voegtly L."/>
            <person name="Shi R."/>
            <person name="Duckworth R."/>
            <person name="Johnson A."/>
            <person name="Loviza R."/>
            <person name="Walstead R."/>
            <person name="Shah Z."/>
            <person name="Kiflezghi M."/>
            <person name="Wade K."/>
            <person name="Ball S.L."/>
            <person name="Bradley K.W."/>
            <person name="Asai D.J."/>
            <person name="Bowman C.A."/>
            <person name="Russell D.A."/>
            <person name="Pope W.H."/>
            <person name="Jacobs-Sera D."/>
            <person name="Hendrix R.W."/>
            <person name="Hatfull G.F."/>
        </authorList>
    </citation>
    <scope>NUCLEOTIDE SEQUENCE [LARGE SCALE GENOMIC DNA]</scope>
    <source>
        <strain evidence="2 3">DSM 27710</strain>
    </source>
</reference>
<dbReference type="EMBL" id="CP012332">
    <property type="protein sequence ID" value="AKU92644.1"/>
    <property type="molecule type" value="Genomic_DNA"/>
</dbReference>
<proteinExistence type="predicted"/>
<evidence type="ECO:0000259" key="1">
    <source>
        <dbReference type="Pfam" id="PF06634"/>
    </source>
</evidence>
<dbReference type="STRING" id="1391653.AKJ08_3031"/>
<dbReference type="AlphaFoldDB" id="A0A0K1PHQ5"/>
<protein>
    <recommendedName>
        <fullName evidence="1">DUF1156 domain-containing protein</fullName>
    </recommendedName>
</protein>
<dbReference type="Pfam" id="PF06634">
    <property type="entry name" value="DUF1156"/>
    <property type="match status" value="1"/>
</dbReference>
<evidence type="ECO:0000313" key="3">
    <source>
        <dbReference type="Proteomes" id="UP000055590"/>
    </source>
</evidence>
<dbReference type="KEGG" id="vin:AKJ08_3031"/>
<evidence type="ECO:0000313" key="2">
    <source>
        <dbReference type="EMBL" id="AKU92644.1"/>
    </source>
</evidence>
<feature type="domain" description="DUF1156" evidence="1">
    <location>
        <begin position="10"/>
        <end position="71"/>
    </location>
</feature>